<accession>A0A1Z8AKX1</accession>
<reference evidence="3" key="1">
    <citation type="journal article" date="2017" name="Proc. Natl. Acad. Sci. U.S.A.">
        <title>Simulation of Deepwater Horizon oil plume reveals substrate specialization within a complex community of hydrocarbon-degraders.</title>
        <authorList>
            <person name="Hu P."/>
            <person name="Dubinsky E.A."/>
            <person name="Probst A.J."/>
            <person name="Wang J."/>
            <person name="Sieber C.M.K."/>
            <person name="Tom L.M."/>
            <person name="Gardinali P."/>
            <person name="Banfield J.F."/>
            <person name="Atlas R.M."/>
            <person name="Andersen G.L."/>
        </authorList>
    </citation>
    <scope>NUCLEOTIDE SEQUENCE [LARGE SCALE GENOMIC DNA]</scope>
</reference>
<feature type="transmembrane region" description="Helical" evidence="1">
    <location>
        <begin position="20"/>
        <end position="40"/>
    </location>
</feature>
<proteinExistence type="predicted"/>
<organism evidence="2 3">
    <name type="scientific">Nonlabens dokdonensis</name>
    <dbReference type="NCBI Taxonomy" id="328515"/>
    <lineage>
        <taxon>Bacteria</taxon>
        <taxon>Pseudomonadati</taxon>
        <taxon>Bacteroidota</taxon>
        <taxon>Flavobacteriia</taxon>
        <taxon>Flavobacteriales</taxon>
        <taxon>Flavobacteriaceae</taxon>
        <taxon>Nonlabens</taxon>
    </lineage>
</organism>
<dbReference type="Pfam" id="PF10011">
    <property type="entry name" value="DUF2254"/>
    <property type="match status" value="1"/>
</dbReference>
<name>A0A1Z8AKX1_9FLAO</name>
<feature type="transmembrane region" description="Helical" evidence="1">
    <location>
        <begin position="67"/>
        <end position="91"/>
    </location>
</feature>
<dbReference type="InterPro" id="IPR018723">
    <property type="entry name" value="DUF2254_membrane"/>
</dbReference>
<feature type="transmembrane region" description="Helical" evidence="1">
    <location>
        <begin position="144"/>
        <end position="164"/>
    </location>
</feature>
<dbReference type="Proteomes" id="UP000196102">
    <property type="component" value="Unassembled WGS sequence"/>
</dbReference>
<keyword evidence="1" id="KW-1133">Transmembrane helix</keyword>
<keyword evidence="1" id="KW-0472">Membrane</keyword>
<keyword evidence="1" id="KW-0812">Transmembrane</keyword>
<evidence type="ECO:0000313" key="3">
    <source>
        <dbReference type="Proteomes" id="UP000196102"/>
    </source>
</evidence>
<protein>
    <recommendedName>
        <fullName evidence="4">DUF2254 domain-containing protein</fullName>
    </recommendedName>
</protein>
<gene>
    <name evidence="2" type="ORF">A9Q93_12355</name>
</gene>
<feature type="transmembrane region" description="Helical" evidence="1">
    <location>
        <begin position="112"/>
        <end position="132"/>
    </location>
</feature>
<sequence length="433" mass="49157">MKALIIRIRSFINTITGSIAFYPTFYAISAVVFALIMKWAERNNVSSYLQEHLPQLVINDIDTARSILSTLIAGGISMLVFSFSMVMLLLSQAAANYSPRVLPNLISNRKHQFILGTFLATILYNIITVIGLEPSGEKYQLPGFSVLIGIISAFVALGAFVYFIHSISTSIQINNILEDIFNKSSNRLKLLIQEERVAEDFPDTSNWFTYKTKKSGTIQNISINGLKEAVEEFDTRFEVLIVKGQYILTDSDMFLSEKELNDEELKEIYKNFNYSESELVSDNYALGFKQITEIGIKAMSPGINDPGTAIDTIDYLTELVRIRMQKEDHSITLNDDSNPILKVKVIAFETLIYNVFASYRNYCKHDISVMQKLLQLFNRCIGRESCQQSYHHVLHKQAQLLISDAEKSISNEHDIGVLKNQFKEIENKMSTIN</sequence>
<comment type="caution">
    <text evidence="2">The sequence shown here is derived from an EMBL/GenBank/DDBJ whole genome shotgun (WGS) entry which is preliminary data.</text>
</comment>
<dbReference type="RefSeq" id="WP_303687756.1">
    <property type="nucleotide sequence ID" value="NZ_CAJXYO010000050.1"/>
</dbReference>
<dbReference type="AlphaFoldDB" id="A0A1Z8AKX1"/>
<evidence type="ECO:0000313" key="2">
    <source>
        <dbReference type="EMBL" id="OUS10828.1"/>
    </source>
</evidence>
<evidence type="ECO:0000256" key="1">
    <source>
        <dbReference type="SAM" id="Phobius"/>
    </source>
</evidence>
<evidence type="ECO:0008006" key="4">
    <source>
        <dbReference type="Google" id="ProtNLM"/>
    </source>
</evidence>
<dbReference type="EMBL" id="MAAX01000188">
    <property type="protein sequence ID" value="OUS10828.1"/>
    <property type="molecule type" value="Genomic_DNA"/>
</dbReference>